<comment type="subcellular location">
    <subcellularLocation>
        <location evidence="1 7">Cell outer membrane</location>
        <topology evidence="1 7">Multi-pass membrane protein</topology>
    </subcellularLocation>
</comment>
<keyword evidence="10" id="KW-1185">Reference proteome</keyword>
<keyword evidence="6 7" id="KW-0998">Cell outer membrane</keyword>
<proteinExistence type="inferred from homology"/>
<dbReference type="Gene3D" id="2.60.40.1120">
    <property type="entry name" value="Carboxypeptidase-like, regulatory domain"/>
    <property type="match status" value="1"/>
</dbReference>
<evidence type="ECO:0000256" key="6">
    <source>
        <dbReference type="ARBA" id="ARBA00023237"/>
    </source>
</evidence>
<organism evidence="9 10">
    <name type="scientific">Dawidia cretensis</name>
    <dbReference type="NCBI Taxonomy" id="2782350"/>
    <lineage>
        <taxon>Bacteria</taxon>
        <taxon>Pseudomonadati</taxon>
        <taxon>Bacteroidota</taxon>
        <taxon>Cytophagia</taxon>
        <taxon>Cytophagales</taxon>
        <taxon>Chryseotaleaceae</taxon>
        <taxon>Dawidia</taxon>
    </lineage>
</organism>
<dbReference type="InterPro" id="IPR023997">
    <property type="entry name" value="TonB-dep_OMP_SusC/RagA_CS"/>
</dbReference>
<evidence type="ECO:0000313" key="10">
    <source>
        <dbReference type="Proteomes" id="UP001319080"/>
    </source>
</evidence>
<dbReference type="SUPFAM" id="SSF49464">
    <property type="entry name" value="Carboxypeptidase regulatory domain-like"/>
    <property type="match status" value="1"/>
</dbReference>
<keyword evidence="9" id="KW-0675">Receptor</keyword>
<dbReference type="InterPro" id="IPR037066">
    <property type="entry name" value="Plug_dom_sf"/>
</dbReference>
<dbReference type="InterPro" id="IPR023996">
    <property type="entry name" value="TonB-dep_OMP_SusC/RagA"/>
</dbReference>
<keyword evidence="4 7" id="KW-0812">Transmembrane</keyword>
<sequence>MEIKILLATLRKHRVPFLLIVLLYFPFSSQAQVVVTGTVSDSIDAVSMPGVNILIKGTTAGATTDSDGRYSIEVPDANSILVFSAIGYASREVKVGGRTILDMTLSVDEKTLAEIVVVGYGTSRKAEITSAVSVIDMRAIGNPPVSNAGRLLMGQAPGVQVRQTQGRPGAELEVTIRGVGSLGAGSAPLYVVDGFPVGTAIGQSLNPSDIESITVLKDAASTAIYGARGSNGVVLITTKSAKSGQVSLTFDINTGIQNLPDSRSTKMMNGVEFAQFKKESFIDRIRYNENREPDPGEIPEEFRNPEETRYSTNWLKEITNQNAAFQNYNMSAAVGGGKFRSLISAGYLNQEGLIMKTGLKRYNVRANMDGTINDFISVGWNIAGANFTDRYASTNYRDGLIGRALWADPRYPVYNDDGSFNAYIGGTNGVFGTANPVQELHEMDRHLTQTNVLTNGYVQLSFLKHFKFKSSVSATLVNNERMEFRPSTLAGTGFSQPPPQPASKLEEYFKSNNIAADQLLTYSHKISNHSFEALLGYTAQEYTEKIITGTGNTFADDIVRILDGAKTRDVSSDEASWSLLAYFGRVNYSFKDKYLFSGSFRREGSSRFGINSKWGSFPAASVGWRISEESFMPEVSWLTDLKLRASFGVTGNNNIGNYPSLAAMVSSNYVIGNNLVNGKILGSFANADLGWEQSRQTDIGMDLSLFDNKLTLLAEYYHRTTDNMLLSVQIPAIAGFNNAFSNIGKVENKGLELALDYRTRISEINFHSSFNISFNRNKVLAIRGGNDAIWQGTFYDGLSVSRVGRPIGMITGYKVLGIFNTEEEIATSPTQDGAIPGVYRYLDHDNDDVISYAADDRDMVEIGNPNPDFTWGLTLGGDFKGFDVNVLFTGAQNYDLYRNIESTTMNMDGVFNVLQSGVNRWRSNTDRGDGVGPTSNTWKWERESNSRYVHDASHMWVRNVSIGYTFSKIAALSSVRVFLNAENLALISDYPGGNPEVNIREGTQPGFDEEAYPLPRTFSMGASIKF</sequence>
<dbReference type="Proteomes" id="UP001319080">
    <property type="component" value="Unassembled WGS sequence"/>
</dbReference>
<evidence type="ECO:0000256" key="3">
    <source>
        <dbReference type="ARBA" id="ARBA00022452"/>
    </source>
</evidence>
<protein>
    <submittedName>
        <fullName evidence="9">TonB-dependent receptor</fullName>
    </submittedName>
</protein>
<dbReference type="Pfam" id="PF07715">
    <property type="entry name" value="Plug"/>
    <property type="match status" value="1"/>
</dbReference>
<evidence type="ECO:0000256" key="1">
    <source>
        <dbReference type="ARBA" id="ARBA00004571"/>
    </source>
</evidence>
<dbReference type="InterPro" id="IPR036942">
    <property type="entry name" value="Beta-barrel_TonB_sf"/>
</dbReference>
<evidence type="ECO:0000256" key="5">
    <source>
        <dbReference type="ARBA" id="ARBA00023136"/>
    </source>
</evidence>
<dbReference type="AlphaFoldDB" id="A0AAP2E3S0"/>
<keyword evidence="5 7" id="KW-0472">Membrane</keyword>
<dbReference type="InterPro" id="IPR012910">
    <property type="entry name" value="Plug_dom"/>
</dbReference>
<keyword evidence="2 7" id="KW-0813">Transport</keyword>
<evidence type="ECO:0000259" key="8">
    <source>
        <dbReference type="Pfam" id="PF07715"/>
    </source>
</evidence>
<gene>
    <name evidence="9" type="ORF">KK062_25015</name>
</gene>
<dbReference type="GO" id="GO:0009279">
    <property type="term" value="C:cell outer membrane"/>
    <property type="evidence" value="ECO:0007669"/>
    <property type="project" value="UniProtKB-SubCell"/>
</dbReference>
<dbReference type="NCBIfam" id="TIGR04056">
    <property type="entry name" value="OMP_RagA_SusC"/>
    <property type="match status" value="1"/>
</dbReference>
<dbReference type="InterPro" id="IPR039426">
    <property type="entry name" value="TonB-dep_rcpt-like"/>
</dbReference>
<comment type="similarity">
    <text evidence="7">Belongs to the TonB-dependent receptor family.</text>
</comment>
<dbReference type="RefSeq" id="WP_254087097.1">
    <property type="nucleotide sequence ID" value="NZ_JAHESE010000035.1"/>
</dbReference>
<evidence type="ECO:0000313" key="9">
    <source>
        <dbReference type="EMBL" id="MBT1711528.1"/>
    </source>
</evidence>
<comment type="caution">
    <text evidence="9">The sequence shown here is derived from an EMBL/GenBank/DDBJ whole genome shotgun (WGS) entry which is preliminary data.</text>
</comment>
<evidence type="ECO:0000256" key="7">
    <source>
        <dbReference type="PROSITE-ProRule" id="PRU01360"/>
    </source>
</evidence>
<name>A0AAP2E3S0_9BACT</name>
<evidence type="ECO:0000256" key="4">
    <source>
        <dbReference type="ARBA" id="ARBA00022692"/>
    </source>
</evidence>
<dbReference type="NCBIfam" id="TIGR04057">
    <property type="entry name" value="SusC_RagA_signa"/>
    <property type="match status" value="1"/>
</dbReference>
<dbReference type="Pfam" id="PF13715">
    <property type="entry name" value="CarbopepD_reg_2"/>
    <property type="match status" value="1"/>
</dbReference>
<dbReference type="PROSITE" id="PS52016">
    <property type="entry name" value="TONB_DEPENDENT_REC_3"/>
    <property type="match status" value="1"/>
</dbReference>
<accession>A0AAP2E3S0</accession>
<reference evidence="9 10" key="1">
    <citation type="submission" date="2021-05" db="EMBL/GenBank/DDBJ databases">
        <title>A Polyphasic approach of four new species of the genus Ohtaekwangia: Ohtaekwangia histidinii sp. nov., Ohtaekwangia cretensis sp. nov., Ohtaekwangia indiensis sp. nov., Ohtaekwangia reichenbachii sp. nov. from diverse environment.</title>
        <authorList>
            <person name="Octaviana S."/>
        </authorList>
    </citation>
    <scope>NUCLEOTIDE SEQUENCE [LARGE SCALE GENOMIC DNA]</scope>
    <source>
        <strain evidence="9 10">PWU5</strain>
    </source>
</reference>
<feature type="domain" description="TonB-dependent receptor plug" evidence="8">
    <location>
        <begin position="125"/>
        <end position="233"/>
    </location>
</feature>
<dbReference type="InterPro" id="IPR008969">
    <property type="entry name" value="CarboxyPept-like_regulatory"/>
</dbReference>
<dbReference type="EMBL" id="JAHESE010000035">
    <property type="protein sequence ID" value="MBT1711528.1"/>
    <property type="molecule type" value="Genomic_DNA"/>
</dbReference>
<keyword evidence="3 7" id="KW-1134">Transmembrane beta strand</keyword>
<dbReference type="Gene3D" id="2.170.130.10">
    <property type="entry name" value="TonB-dependent receptor, plug domain"/>
    <property type="match status" value="1"/>
</dbReference>
<dbReference type="SUPFAM" id="SSF56935">
    <property type="entry name" value="Porins"/>
    <property type="match status" value="1"/>
</dbReference>
<evidence type="ECO:0000256" key="2">
    <source>
        <dbReference type="ARBA" id="ARBA00022448"/>
    </source>
</evidence>
<dbReference type="Gene3D" id="2.40.170.20">
    <property type="entry name" value="TonB-dependent receptor, beta-barrel domain"/>
    <property type="match status" value="1"/>
</dbReference>